<evidence type="ECO:0000256" key="3">
    <source>
        <dbReference type="ARBA" id="ARBA00022741"/>
    </source>
</evidence>
<dbReference type="SMART" id="SM00382">
    <property type="entry name" value="AAA"/>
    <property type="match status" value="1"/>
</dbReference>
<dbReference type="Gene3D" id="3.40.50.300">
    <property type="entry name" value="P-loop containing nucleotide triphosphate hydrolases"/>
    <property type="match status" value="1"/>
</dbReference>
<dbReference type="RefSeq" id="WP_191204138.1">
    <property type="nucleotide sequence ID" value="NZ_JACXZA010000003.1"/>
</dbReference>
<dbReference type="SUPFAM" id="SSF90123">
    <property type="entry name" value="ABC transporter transmembrane region"/>
    <property type="match status" value="1"/>
</dbReference>
<feature type="transmembrane region" description="Helical" evidence="8">
    <location>
        <begin position="263"/>
        <end position="288"/>
    </location>
</feature>
<keyword evidence="6 8" id="KW-0472">Membrane</keyword>
<dbReference type="InterPro" id="IPR011527">
    <property type="entry name" value="ABC1_TM_dom"/>
</dbReference>
<evidence type="ECO:0000256" key="1">
    <source>
        <dbReference type="ARBA" id="ARBA00004651"/>
    </source>
</evidence>
<evidence type="ECO:0000313" key="12">
    <source>
        <dbReference type="Proteomes" id="UP000609346"/>
    </source>
</evidence>
<dbReference type="EMBL" id="JACXZA010000003">
    <property type="protein sequence ID" value="MBD3919862.1"/>
    <property type="molecule type" value="Genomic_DNA"/>
</dbReference>
<dbReference type="Pfam" id="PF00005">
    <property type="entry name" value="ABC_tran"/>
    <property type="match status" value="1"/>
</dbReference>
<proteinExistence type="predicted"/>
<evidence type="ECO:0000256" key="5">
    <source>
        <dbReference type="ARBA" id="ARBA00022989"/>
    </source>
</evidence>
<evidence type="ECO:0000256" key="8">
    <source>
        <dbReference type="SAM" id="Phobius"/>
    </source>
</evidence>
<evidence type="ECO:0000313" key="11">
    <source>
        <dbReference type="EMBL" id="MBD3919862.1"/>
    </source>
</evidence>
<evidence type="ECO:0000256" key="4">
    <source>
        <dbReference type="ARBA" id="ARBA00022840"/>
    </source>
</evidence>
<keyword evidence="3" id="KW-0547">Nucleotide-binding</keyword>
<reference evidence="11 12" key="1">
    <citation type="submission" date="2020-09" db="EMBL/GenBank/DDBJ databases">
        <title>Paenibacillus sp. strain PR3 16S rRNA gene Genome sequencing and assembly.</title>
        <authorList>
            <person name="Kim J."/>
        </authorList>
    </citation>
    <scope>NUCLEOTIDE SEQUENCE [LARGE SCALE GENOMIC DNA]</scope>
    <source>
        <strain evidence="11 12">PR3</strain>
    </source>
</reference>
<evidence type="ECO:0000259" key="9">
    <source>
        <dbReference type="PROSITE" id="PS50893"/>
    </source>
</evidence>
<dbReference type="InterPro" id="IPR036640">
    <property type="entry name" value="ABC1_TM_sf"/>
</dbReference>
<keyword evidence="2 8" id="KW-0812">Transmembrane</keyword>
<keyword evidence="7" id="KW-0175">Coiled coil</keyword>
<comment type="subcellular location">
    <subcellularLocation>
        <location evidence="1">Cell membrane</location>
        <topology evidence="1">Multi-pass membrane protein</topology>
    </subcellularLocation>
</comment>
<name>A0ABR8MV76_9BACL</name>
<keyword evidence="4 11" id="KW-0067">ATP-binding</keyword>
<sequence>MVQRLNGKQSSYRLLMQYIVWMLRIDMRRVAGLFVIQLLGSLLTGMNVILVSRIANLAIGVYQQTDPLSALFFWLAVTLGLAAINNSLWPLFSLQEEKVRLELEESLLQDLQDKASRLRLEVFERSDFHDLLGRARSVTEPGFMLNISYDLFHMVRSAFNMFTISAVVLWWNPWLFFAIAITALPSPIMKWLEVQKLFQLEKEQIPDVRLRNYYAGIMRSREAAKEVRTFGLADWLHSRWQGLFWQVEDAKFRLSVRNNVKHVLLYSLGVVGVSCGIAWCVAAVLNGSLNEGRFAAMFVALGGVSAGIRSVFDSFSRVSGSLLRIGDFFDYMLLGPEEEPATTAKQPSEQASFVLEHVSFRYPQTDRDALQDVCCTFCDGERIALIGENGSGKTTLVKLLAGLYQPTEGVIRFGDTDLQLIDMAELRRRMAVVFQDFNRYAFTVRDNIGFGNVMELQHGGLIQDAAVRSGADEIIAGLPQGYDTLLTKQFSGGTELSGGQWQKLAIARSYMREAAIAMLDEPTSALDPKAESDVLRQFLATSQNKTAFIVSHRLGLARFCDRILLMQDGRIVEQGSHDELVAKNGEYAQLWAMQSQWYN</sequence>
<evidence type="ECO:0000259" key="10">
    <source>
        <dbReference type="PROSITE" id="PS50929"/>
    </source>
</evidence>
<feature type="domain" description="ABC transporter" evidence="9">
    <location>
        <begin position="353"/>
        <end position="593"/>
    </location>
</feature>
<dbReference type="InterPro" id="IPR003593">
    <property type="entry name" value="AAA+_ATPase"/>
</dbReference>
<keyword evidence="12" id="KW-1185">Reference proteome</keyword>
<feature type="coiled-coil region" evidence="7">
    <location>
        <begin position="94"/>
        <end position="121"/>
    </location>
</feature>
<dbReference type="InterPro" id="IPR017871">
    <property type="entry name" value="ABC_transporter-like_CS"/>
</dbReference>
<feature type="domain" description="ABC transmembrane type-1" evidence="10">
    <location>
        <begin position="31"/>
        <end position="320"/>
    </location>
</feature>
<gene>
    <name evidence="11" type="ORF">H8B09_13955</name>
</gene>
<feature type="transmembrane region" description="Helical" evidence="8">
    <location>
        <begin position="294"/>
        <end position="312"/>
    </location>
</feature>
<evidence type="ECO:0000256" key="2">
    <source>
        <dbReference type="ARBA" id="ARBA00022692"/>
    </source>
</evidence>
<dbReference type="GO" id="GO:0005524">
    <property type="term" value="F:ATP binding"/>
    <property type="evidence" value="ECO:0007669"/>
    <property type="project" value="UniProtKB-KW"/>
</dbReference>
<dbReference type="PROSITE" id="PS50893">
    <property type="entry name" value="ABC_TRANSPORTER_2"/>
    <property type="match status" value="1"/>
</dbReference>
<comment type="caution">
    <text evidence="11">The sequence shown here is derived from an EMBL/GenBank/DDBJ whole genome shotgun (WGS) entry which is preliminary data.</text>
</comment>
<keyword evidence="5 8" id="KW-1133">Transmembrane helix</keyword>
<dbReference type="InterPro" id="IPR003439">
    <property type="entry name" value="ABC_transporter-like_ATP-bd"/>
</dbReference>
<evidence type="ECO:0000256" key="6">
    <source>
        <dbReference type="ARBA" id="ARBA00023136"/>
    </source>
</evidence>
<dbReference type="SUPFAM" id="SSF52540">
    <property type="entry name" value="P-loop containing nucleoside triphosphate hydrolases"/>
    <property type="match status" value="1"/>
</dbReference>
<dbReference type="Gene3D" id="1.20.1560.10">
    <property type="entry name" value="ABC transporter type 1, transmembrane domain"/>
    <property type="match status" value="1"/>
</dbReference>
<dbReference type="PROSITE" id="PS00211">
    <property type="entry name" value="ABC_TRANSPORTER_1"/>
    <property type="match status" value="1"/>
</dbReference>
<dbReference type="PANTHER" id="PTHR24221:SF646">
    <property type="entry name" value="HAEMOLYSIN SECRETION ATP-BINDING PROTEIN"/>
    <property type="match status" value="1"/>
</dbReference>
<feature type="transmembrane region" description="Helical" evidence="8">
    <location>
        <begin position="30"/>
        <end position="51"/>
    </location>
</feature>
<dbReference type="PANTHER" id="PTHR24221">
    <property type="entry name" value="ATP-BINDING CASSETTE SUB-FAMILY B"/>
    <property type="match status" value="1"/>
</dbReference>
<dbReference type="InterPro" id="IPR039421">
    <property type="entry name" value="Type_1_exporter"/>
</dbReference>
<feature type="transmembrane region" description="Helical" evidence="8">
    <location>
        <begin position="71"/>
        <end position="92"/>
    </location>
</feature>
<dbReference type="InterPro" id="IPR027417">
    <property type="entry name" value="P-loop_NTPase"/>
</dbReference>
<protein>
    <submittedName>
        <fullName evidence="11">ABC transporter ATP-binding protein</fullName>
    </submittedName>
</protein>
<organism evidence="11 12">
    <name type="scientific">Paenibacillus terricola</name>
    <dbReference type="NCBI Taxonomy" id="2763503"/>
    <lineage>
        <taxon>Bacteria</taxon>
        <taxon>Bacillati</taxon>
        <taxon>Bacillota</taxon>
        <taxon>Bacilli</taxon>
        <taxon>Bacillales</taxon>
        <taxon>Paenibacillaceae</taxon>
        <taxon>Paenibacillus</taxon>
    </lineage>
</organism>
<evidence type="ECO:0000256" key="7">
    <source>
        <dbReference type="SAM" id="Coils"/>
    </source>
</evidence>
<dbReference type="Proteomes" id="UP000609346">
    <property type="component" value="Unassembled WGS sequence"/>
</dbReference>
<accession>A0ABR8MV76</accession>
<dbReference type="PROSITE" id="PS50929">
    <property type="entry name" value="ABC_TM1F"/>
    <property type="match status" value="1"/>
</dbReference>